<dbReference type="SUPFAM" id="SSF54928">
    <property type="entry name" value="RNA-binding domain, RBD"/>
    <property type="match status" value="1"/>
</dbReference>
<evidence type="ECO:0000259" key="1">
    <source>
        <dbReference type="Pfam" id="PF00076"/>
    </source>
</evidence>
<gene>
    <name evidence="2" type="ORF">B296_00032746</name>
</gene>
<name>A0A426YDT8_ENSVE</name>
<dbReference type="EMBL" id="AMZH03013075">
    <property type="protein sequence ID" value="RRT49866.1"/>
    <property type="molecule type" value="Genomic_DNA"/>
</dbReference>
<sequence>MTRSRSLRCNRGLSTWELAIGSRKYLLRSSVPPVSNPHKDHINKHPAGIWAERRPIRVDLAFSSYKMRPIFCGNFEYDARQSELERLFSRYGKVDRVDMKSGKSIYL</sequence>
<dbReference type="Gene3D" id="3.30.70.330">
    <property type="match status" value="1"/>
</dbReference>
<proteinExistence type="predicted"/>
<dbReference type="Proteomes" id="UP000287651">
    <property type="component" value="Unassembled WGS sequence"/>
</dbReference>
<accession>A0A426YDT8</accession>
<organism evidence="2 3">
    <name type="scientific">Ensete ventricosum</name>
    <name type="common">Abyssinian banana</name>
    <name type="synonym">Musa ensete</name>
    <dbReference type="NCBI Taxonomy" id="4639"/>
    <lineage>
        <taxon>Eukaryota</taxon>
        <taxon>Viridiplantae</taxon>
        <taxon>Streptophyta</taxon>
        <taxon>Embryophyta</taxon>
        <taxon>Tracheophyta</taxon>
        <taxon>Spermatophyta</taxon>
        <taxon>Magnoliopsida</taxon>
        <taxon>Liliopsida</taxon>
        <taxon>Zingiberales</taxon>
        <taxon>Musaceae</taxon>
        <taxon>Ensete</taxon>
    </lineage>
</organism>
<protein>
    <recommendedName>
        <fullName evidence="1">RRM domain-containing protein</fullName>
    </recommendedName>
</protein>
<comment type="caution">
    <text evidence="2">The sequence shown here is derived from an EMBL/GenBank/DDBJ whole genome shotgun (WGS) entry which is preliminary data.</text>
</comment>
<reference evidence="2 3" key="1">
    <citation type="journal article" date="2014" name="Agronomy (Basel)">
        <title>A Draft Genome Sequence for Ensete ventricosum, the Drought-Tolerant Tree Against Hunger.</title>
        <authorList>
            <person name="Harrison J."/>
            <person name="Moore K.A."/>
            <person name="Paszkiewicz K."/>
            <person name="Jones T."/>
            <person name="Grant M."/>
            <person name="Ambacheew D."/>
            <person name="Muzemil S."/>
            <person name="Studholme D.J."/>
        </authorList>
    </citation>
    <scope>NUCLEOTIDE SEQUENCE [LARGE SCALE GENOMIC DNA]</scope>
</reference>
<feature type="domain" description="RRM" evidence="1">
    <location>
        <begin position="70"/>
        <end position="101"/>
    </location>
</feature>
<evidence type="ECO:0000313" key="3">
    <source>
        <dbReference type="Proteomes" id="UP000287651"/>
    </source>
</evidence>
<dbReference type="InterPro" id="IPR035979">
    <property type="entry name" value="RBD_domain_sf"/>
</dbReference>
<dbReference type="InterPro" id="IPR000504">
    <property type="entry name" value="RRM_dom"/>
</dbReference>
<dbReference type="GO" id="GO:0003723">
    <property type="term" value="F:RNA binding"/>
    <property type="evidence" value="ECO:0007669"/>
    <property type="project" value="InterPro"/>
</dbReference>
<dbReference type="Pfam" id="PF00076">
    <property type="entry name" value="RRM_1"/>
    <property type="match status" value="1"/>
</dbReference>
<dbReference type="AlphaFoldDB" id="A0A426YDT8"/>
<dbReference type="InterPro" id="IPR012677">
    <property type="entry name" value="Nucleotide-bd_a/b_plait_sf"/>
</dbReference>
<evidence type="ECO:0000313" key="2">
    <source>
        <dbReference type="EMBL" id="RRT49866.1"/>
    </source>
</evidence>